<evidence type="ECO:0008006" key="4">
    <source>
        <dbReference type="Google" id="ProtNLM"/>
    </source>
</evidence>
<name>A0AAV4HVY3_9GAST</name>
<evidence type="ECO:0000313" key="2">
    <source>
        <dbReference type="EMBL" id="GFS00696.1"/>
    </source>
</evidence>
<accession>A0AAV4HVY3</accession>
<feature type="compositionally biased region" description="Basic and acidic residues" evidence="1">
    <location>
        <begin position="91"/>
        <end position="100"/>
    </location>
</feature>
<dbReference type="EMBL" id="BMAT01012857">
    <property type="protein sequence ID" value="GFS00696.1"/>
    <property type="molecule type" value="Genomic_DNA"/>
</dbReference>
<evidence type="ECO:0000313" key="3">
    <source>
        <dbReference type="Proteomes" id="UP000762676"/>
    </source>
</evidence>
<protein>
    <recommendedName>
        <fullName evidence="4">MADF domain-containing protein</fullName>
    </recommendedName>
</protein>
<gene>
    <name evidence="2" type="ORF">ElyMa_006405200</name>
</gene>
<feature type="compositionally biased region" description="Polar residues" evidence="1">
    <location>
        <begin position="49"/>
        <end position="59"/>
    </location>
</feature>
<comment type="caution">
    <text evidence="2">The sequence shown here is derived from an EMBL/GenBank/DDBJ whole genome shotgun (WGS) entry which is preliminary data.</text>
</comment>
<dbReference type="Proteomes" id="UP000762676">
    <property type="component" value="Unassembled WGS sequence"/>
</dbReference>
<sequence>MDYAIWDSLAEKFYIGQSVFSSKNGLKAKIKESWRKIADVSQLPTSRLRSLTAHSSRQGHYTDCSLTARAPRDSPSPQLTAPPGRTQPFAKKSEMSVRSR</sequence>
<keyword evidence="3" id="KW-1185">Reference proteome</keyword>
<organism evidence="2 3">
    <name type="scientific">Elysia marginata</name>
    <dbReference type="NCBI Taxonomy" id="1093978"/>
    <lineage>
        <taxon>Eukaryota</taxon>
        <taxon>Metazoa</taxon>
        <taxon>Spiralia</taxon>
        <taxon>Lophotrochozoa</taxon>
        <taxon>Mollusca</taxon>
        <taxon>Gastropoda</taxon>
        <taxon>Heterobranchia</taxon>
        <taxon>Euthyneura</taxon>
        <taxon>Panpulmonata</taxon>
        <taxon>Sacoglossa</taxon>
        <taxon>Placobranchoidea</taxon>
        <taxon>Plakobranchidae</taxon>
        <taxon>Elysia</taxon>
    </lineage>
</organism>
<reference evidence="2 3" key="1">
    <citation type="journal article" date="2021" name="Elife">
        <title>Chloroplast acquisition without the gene transfer in kleptoplastic sea slugs, Plakobranchus ocellatus.</title>
        <authorList>
            <person name="Maeda T."/>
            <person name="Takahashi S."/>
            <person name="Yoshida T."/>
            <person name="Shimamura S."/>
            <person name="Takaki Y."/>
            <person name="Nagai Y."/>
            <person name="Toyoda A."/>
            <person name="Suzuki Y."/>
            <person name="Arimoto A."/>
            <person name="Ishii H."/>
            <person name="Satoh N."/>
            <person name="Nishiyama T."/>
            <person name="Hasebe M."/>
            <person name="Maruyama T."/>
            <person name="Minagawa J."/>
            <person name="Obokata J."/>
            <person name="Shigenobu S."/>
        </authorList>
    </citation>
    <scope>NUCLEOTIDE SEQUENCE [LARGE SCALE GENOMIC DNA]</scope>
</reference>
<proteinExistence type="predicted"/>
<feature type="region of interest" description="Disordered" evidence="1">
    <location>
        <begin position="49"/>
        <end position="100"/>
    </location>
</feature>
<evidence type="ECO:0000256" key="1">
    <source>
        <dbReference type="SAM" id="MobiDB-lite"/>
    </source>
</evidence>
<dbReference type="AlphaFoldDB" id="A0AAV4HVY3"/>